<dbReference type="SUPFAM" id="SSF55031">
    <property type="entry name" value="Bacterial exopeptidase dimerisation domain"/>
    <property type="match status" value="1"/>
</dbReference>
<feature type="binding site" evidence="10">
    <location>
        <position position="141"/>
    </location>
    <ligand>
        <name>Zn(2+)</name>
        <dbReference type="ChEBI" id="CHEBI:29105"/>
        <label>2</label>
    </ligand>
</feature>
<evidence type="ECO:0000256" key="7">
    <source>
        <dbReference type="ARBA" id="ARBA00022833"/>
    </source>
</evidence>
<dbReference type="GO" id="GO:0046872">
    <property type="term" value="F:metal ion binding"/>
    <property type="evidence" value="ECO:0007669"/>
    <property type="project" value="UniProtKB-KW"/>
</dbReference>
<feature type="binding site" evidence="10">
    <location>
        <position position="168"/>
    </location>
    <ligand>
        <name>Zn(2+)</name>
        <dbReference type="ChEBI" id="CHEBI:29105"/>
        <label>1</label>
    </ligand>
</feature>
<evidence type="ECO:0000313" key="13">
    <source>
        <dbReference type="Proteomes" id="UP001445076"/>
    </source>
</evidence>
<protein>
    <recommendedName>
        <fullName evidence="3">N-acyl-aliphatic-L-amino acid amidohydrolase</fullName>
        <ecNumber evidence="3">3.5.1.14</ecNumber>
    </recommendedName>
    <alternativeName>
        <fullName evidence="8">N-acyl-L-amino-acid amidohydrolase</fullName>
    </alternativeName>
</protein>
<feature type="domain" description="Peptidase M20 dimerisation" evidence="11">
    <location>
        <begin position="181"/>
        <end position="291"/>
    </location>
</feature>
<evidence type="ECO:0000256" key="3">
    <source>
        <dbReference type="ARBA" id="ARBA00011913"/>
    </source>
</evidence>
<keyword evidence="5 10" id="KW-0479">Metal-binding</keyword>
<dbReference type="PIRSF" id="PIRSF036696">
    <property type="entry name" value="ACY-1"/>
    <property type="match status" value="1"/>
</dbReference>
<keyword evidence="6" id="KW-0378">Hydrolase</keyword>
<dbReference type="GO" id="GO:0004046">
    <property type="term" value="F:aminoacylase activity"/>
    <property type="evidence" value="ECO:0007669"/>
    <property type="project" value="UniProtKB-EC"/>
</dbReference>
<dbReference type="NCBIfam" id="TIGR01880">
    <property type="entry name" value="Ac-peptdase-euk"/>
    <property type="match status" value="1"/>
</dbReference>
<evidence type="ECO:0000259" key="11">
    <source>
        <dbReference type="Pfam" id="PF07687"/>
    </source>
</evidence>
<dbReference type="InterPro" id="IPR011650">
    <property type="entry name" value="Peptidase_M20_dimer"/>
</dbReference>
<gene>
    <name evidence="12" type="ORF">OTU49_011789</name>
</gene>
<dbReference type="FunFam" id="1.10.150.900:FF:000001">
    <property type="entry name" value="Aminoacylase-1, putative"/>
    <property type="match status" value="1"/>
</dbReference>
<dbReference type="InterPro" id="IPR010159">
    <property type="entry name" value="N-acyl_aa_amidohydrolase"/>
</dbReference>
<dbReference type="SUPFAM" id="SSF53187">
    <property type="entry name" value="Zn-dependent exopeptidases"/>
    <property type="match status" value="1"/>
</dbReference>
<feature type="active site" evidence="9">
    <location>
        <position position="75"/>
    </location>
</feature>
<dbReference type="Pfam" id="PF07687">
    <property type="entry name" value="M20_dimer"/>
    <property type="match status" value="1"/>
</dbReference>
<accession>A0AAW0W2W8</accession>
<dbReference type="PROSITE" id="PS00758">
    <property type="entry name" value="ARGE_DAPE_CPG2_1"/>
    <property type="match status" value="1"/>
</dbReference>
<feature type="active site" description="Proton acceptor" evidence="9">
    <location>
        <position position="140"/>
    </location>
</feature>
<dbReference type="Gene3D" id="1.10.150.900">
    <property type="match status" value="1"/>
</dbReference>
<dbReference type="PANTHER" id="PTHR45892:SF1">
    <property type="entry name" value="AMINOACYLASE-1"/>
    <property type="match status" value="1"/>
</dbReference>
<evidence type="ECO:0000256" key="4">
    <source>
        <dbReference type="ARBA" id="ARBA00022490"/>
    </source>
</evidence>
<feature type="binding site" evidence="10">
    <location>
        <position position="373"/>
    </location>
    <ligand>
        <name>Zn(2+)</name>
        <dbReference type="ChEBI" id="CHEBI:29105"/>
        <label>2</label>
    </ligand>
</feature>
<dbReference type="GO" id="GO:0006520">
    <property type="term" value="P:amino acid metabolic process"/>
    <property type="evidence" value="ECO:0007669"/>
    <property type="project" value="InterPro"/>
</dbReference>
<reference evidence="12 13" key="1">
    <citation type="journal article" date="2024" name="BMC Genomics">
        <title>Genome assembly of redclaw crayfish (Cherax quadricarinatus) provides insights into its immune adaptation and hypoxia tolerance.</title>
        <authorList>
            <person name="Liu Z."/>
            <person name="Zheng J."/>
            <person name="Li H."/>
            <person name="Fang K."/>
            <person name="Wang S."/>
            <person name="He J."/>
            <person name="Zhou D."/>
            <person name="Weng S."/>
            <person name="Chi M."/>
            <person name="Gu Z."/>
            <person name="He J."/>
            <person name="Li F."/>
            <person name="Wang M."/>
        </authorList>
    </citation>
    <scope>NUCLEOTIDE SEQUENCE [LARGE SCALE GENOMIC DNA]</scope>
    <source>
        <strain evidence="12">ZL_2023a</strain>
    </source>
</reference>
<comment type="cofactor">
    <cofactor evidence="10">
        <name>Zn(2+)</name>
        <dbReference type="ChEBI" id="CHEBI:29105"/>
    </cofactor>
    <text evidence="10">Binds 2 Zn(2+) ions per subunit.</text>
</comment>
<evidence type="ECO:0000256" key="8">
    <source>
        <dbReference type="ARBA" id="ARBA00029656"/>
    </source>
</evidence>
<comment type="similarity">
    <text evidence="2">Belongs to the peptidase M20A family.</text>
</comment>
<dbReference type="Gene3D" id="3.40.630.10">
    <property type="entry name" value="Zn peptidases"/>
    <property type="match status" value="1"/>
</dbReference>
<dbReference type="EMBL" id="JARKIK010000089">
    <property type="protein sequence ID" value="KAK8723567.1"/>
    <property type="molecule type" value="Genomic_DNA"/>
</dbReference>
<dbReference type="FunFam" id="3.40.630.10:FF:000019">
    <property type="entry name" value="Aminoacylase 1"/>
    <property type="match status" value="1"/>
</dbReference>
<dbReference type="CDD" id="cd05646">
    <property type="entry name" value="M20_AcylaseI_like"/>
    <property type="match status" value="1"/>
</dbReference>
<dbReference type="Gene3D" id="3.30.70.360">
    <property type="match status" value="1"/>
</dbReference>
<evidence type="ECO:0000313" key="12">
    <source>
        <dbReference type="EMBL" id="KAK8723567.1"/>
    </source>
</evidence>
<keyword evidence="4" id="KW-0963">Cytoplasm</keyword>
<proteinExistence type="inferred from homology"/>
<name>A0AAW0W2W8_CHEQU</name>
<dbReference type="FunFam" id="3.30.70.360:FF:000005">
    <property type="entry name" value="Putative Aminoacylase-1"/>
    <property type="match status" value="1"/>
</dbReference>
<keyword evidence="7 10" id="KW-0862">Zinc</keyword>
<evidence type="ECO:0000256" key="6">
    <source>
        <dbReference type="ARBA" id="ARBA00022801"/>
    </source>
</evidence>
<dbReference type="GO" id="GO:0005737">
    <property type="term" value="C:cytoplasm"/>
    <property type="evidence" value="ECO:0007669"/>
    <property type="project" value="UniProtKB-SubCell"/>
</dbReference>
<feature type="binding site" evidence="10">
    <location>
        <position position="106"/>
    </location>
    <ligand>
        <name>Zn(2+)</name>
        <dbReference type="ChEBI" id="CHEBI:29105"/>
        <label>2</label>
    </ligand>
</feature>
<dbReference type="PROSITE" id="PS00759">
    <property type="entry name" value="ARGE_DAPE_CPG2_2"/>
    <property type="match status" value="1"/>
</dbReference>
<dbReference type="InterPro" id="IPR001261">
    <property type="entry name" value="ArgE/DapE_CS"/>
</dbReference>
<feature type="binding site" evidence="10">
    <location>
        <position position="73"/>
    </location>
    <ligand>
        <name>Zn(2+)</name>
        <dbReference type="ChEBI" id="CHEBI:29105"/>
        <label>1</label>
    </ligand>
</feature>
<dbReference type="AlphaFoldDB" id="A0AAW0W2W8"/>
<evidence type="ECO:0000256" key="1">
    <source>
        <dbReference type="ARBA" id="ARBA00004496"/>
    </source>
</evidence>
<comment type="subcellular location">
    <subcellularLocation>
        <location evidence="1">Cytoplasm</location>
    </subcellularLocation>
</comment>
<dbReference type="Proteomes" id="UP001445076">
    <property type="component" value="Unassembled WGS sequence"/>
</dbReference>
<dbReference type="InterPro" id="IPR002933">
    <property type="entry name" value="Peptidase_M20"/>
</dbReference>
<evidence type="ECO:0000256" key="5">
    <source>
        <dbReference type="ARBA" id="ARBA00022723"/>
    </source>
</evidence>
<sequence length="403" mass="45466">MEHPAVTNFRNYIRIKTVPPNPDHASCTRFLQEQAKELGAKCEVMEYVPGIPVVLMTLAGQDPSLPSLLLNSHTDVVPVFPEHWKYDPFSGHKDDNGDIYGRGTQDMKCVGVQYLEALKSLRKDGHKFLRTIYISFVPDEEIGGLNGMKKFVRSDAFQKMNVGFALDEGYANPTDNFYVFYGERTVLWVKVKCPGQPGHGSQFLTNTAGKTLQKVIDSFLGYRDEQERLLKENKNLRLGDVNTVNLTMLEGGVQYNVVPAELSVGFDIRVTPSQDLTEFEQKITSLCKAAGDDVTYEFVVNKIPEPSERQNQLTCVEDGQNPWWDAFSQACEDEDINLDKQIFPGGTDSKFLRQVNIPALGFSPMNRTPILLHDHNEFLNEKVFLRGIEIYKTIISALANMKV</sequence>
<dbReference type="Pfam" id="PF01546">
    <property type="entry name" value="Peptidase_M20"/>
    <property type="match status" value="1"/>
</dbReference>
<comment type="caution">
    <text evidence="12">The sequence shown here is derived from an EMBL/GenBank/DDBJ whole genome shotgun (WGS) entry which is preliminary data.</text>
</comment>
<keyword evidence="13" id="KW-1185">Reference proteome</keyword>
<evidence type="ECO:0000256" key="10">
    <source>
        <dbReference type="PIRSR" id="PIRSR036696-2"/>
    </source>
</evidence>
<evidence type="ECO:0000256" key="2">
    <source>
        <dbReference type="ARBA" id="ARBA00006247"/>
    </source>
</evidence>
<dbReference type="EC" id="3.5.1.14" evidence="3"/>
<dbReference type="InterPro" id="IPR052083">
    <property type="entry name" value="Aminoacylase-1_M20A"/>
</dbReference>
<dbReference type="InterPro" id="IPR036264">
    <property type="entry name" value="Bact_exopeptidase_dim_dom"/>
</dbReference>
<organism evidence="12 13">
    <name type="scientific">Cherax quadricarinatus</name>
    <name type="common">Australian red claw crayfish</name>
    <dbReference type="NCBI Taxonomy" id="27406"/>
    <lineage>
        <taxon>Eukaryota</taxon>
        <taxon>Metazoa</taxon>
        <taxon>Ecdysozoa</taxon>
        <taxon>Arthropoda</taxon>
        <taxon>Crustacea</taxon>
        <taxon>Multicrustacea</taxon>
        <taxon>Malacostraca</taxon>
        <taxon>Eumalacostraca</taxon>
        <taxon>Eucarida</taxon>
        <taxon>Decapoda</taxon>
        <taxon>Pleocyemata</taxon>
        <taxon>Astacidea</taxon>
        <taxon>Parastacoidea</taxon>
        <taxon>Parastacidae</taxon>
        <taxon>Cherax</taxon>
    </lineage>
</organism>
<feature type="binding site" evidence="10">
    <location>
        <position position="106"/>
    </location>
    <ligand>
        <name>Zn(2+)</name>
        <dbReference type="ChEBI" id="CHEBI:29105"/>
        <label>1</label>
    </ligand>
</feature>
<dbReference type="PANTHER" id="PTHR45892">
    <property type="entry name" value="AMINOACYLASE-1"/>
    <property type="match status" value="1"/>
</dbReference>
<evidence type="ECO:0000256" key="9">
    <source>
        <dbReference type="PIRSR" id="PIRSR036696-1"/>
    </source>
</evidence>